<dbReference type="AlphaFoldDB" id="A0AA38FW91"/>
<dbReference type="OMA" id="ICEDSVK"/>
<name>A0AA38FW91_TAXCH</name>
<keyword evidence="2" id="KW-1185">Reference proteome</keyword>
<protein>
    <submittedName>
        <fullName evidence="1">Uncharacterized protein</fullName>
    </submittedName>
</protein>
<dbReference type="Proteomes" id="UP000824469">
    <property type="component" value="Unassembled WGS sequence"/>
</dbReference>
<feature type="non-terminal residue" evidence="1">
    <location>
        <position position="1"/>
    </location>
</feature>
<feature type="non-terminal residue" evidence="1">
    <location>
        <position position="132"/>
    </location>
</feature>
<sequence length="132" mass="15308">KPKTKVRNLTDRPLDVQIRVGAILRKAYRLRPGSSKTLRSREIYSKYSPRGHSTFYYDGSCEPYVWIHMTYSAYCSTAKQQYVSLDDLEACRVLTICEDSVKRAFTQYVSLEELEACRVVTICEDSVKRTFT</sequence>
<proteinExistence type="predicted"/>
<evidence type="ECO:0000313" key="1">
    <source>
        <dbReference type="EMBL" id="KAH9310514.1"/>
    </source>
</evidence>
<dbReference type="EMBL" id="JAHRHJ020000006">
    <property type="protein sequence ID" value="KAH9310514.1"/>
    <property type="molecule type" value="Genomic_DNA"/>
</dbReference>
<reference evidence="1 2" key="1">
    <citation type="journal article" date="2021" name="Nat. Plants">
        <title>The Taxus genome provides insights into paclitaxel biosynthesis.</title>
        <authorList>
            <person name="Xiong X."/>
            <person name="Gou J."/>
            <person name="Liao Q."/>
            <person name="Li Y."/>
            <person name="Zhou Q."/>
            <person name="Bi G."/>
            <person name="Li C."/>
            <person name="Du R."/>
            <person name="Wang X."/>
            <person name="Sun T."/>
            <person name="Guo L."/>
            <person name="Liang H."/>
            <person name="Lu P."/>
            <person name="Wu Y."/>
            <person name="Zhang Z."/>
            <person name="Ro D.K."/>
            <person name="Shang Y."/>
            <person name="Huang S."/>
            <person name="Yan J."/>
        </authorList>
    </citation>
    <scope>NUCLEOTIDE SEQUENCE [LARGE SCALE GENOMIC DNA]</scope>
    <source>
        <strain evidence="1">Ta-2019</strain>
    </source>
</reference>
<evidence type="ECO:0000313" key="2">
    <source>
        <dbReference type="Proteomes" id="UP000824469"/>
    </source>
</evidence>
<gene>
    <name evidence="1" type="ORF">KI387_025549</name>
</gene>
<comment type="caution">
    <text evidence="1">The sequence shown here is derived from an EMBL/GenBank/DDBJ whole genome shotgun (WGS) entry which is preliminary data.</text>
</comment>
<organism evidence="1 2">
    <name type="scientific">Taxus chinensis</name>
    <name type="common">Chinese yew</name>
    <name type="synonym">Taxus wallichiana var. chinensis</name>
    <dbReference type="NCBI Taxonomy" id="29808"/>
    <lineage>
        <taxon>Eukaryota</taxon>
        <taxon>Viridiplantae</taxon>
        <taxon>Streptophyta</taxon>
        <taxon>Embryophyta</taxon>
        <taxon>Tracheophyta</taxon>
        <taxon>Spermatophyta</taxon>
        <taxon>Pinopsida</taxon>
        <taxon>Pinidae</taxon>
        <taxon>Conifers II</taxon>
        <taxon>Cupressales</taxon>
        <taxon>Taxaceae</taxon>
        <taxon>Taxus</taxon>
    </lineage>
</organism>
<accession>A0AA38FW91</accession>